<evidence type="ECO:0000256" key="2">
    <source>
        <dbReference type="SAM" id="Coils"/>
    </source>
</evidence>
<evidence type="ECO:0000313" key="4">
    <source>
        <dbReference type="Proteomes" id="UP000611796"/>
    </source>
</evidence>
<proteinExistence type="inferred from homology"/>
<keyword evidence="2" id="KW-0175">Coiled coil</keyword>
<comment type="caution">
    <text evidence="3">The sequence shown here is derived from an EMBL/GenBank/DDBJ whole genome shotgun (WGS) entry which is preliminary data.</text>
</comment>
<organism evidence="3 4">
    <name type="scientific">Paeniclostridium hominis</name>
    <dbReference type="NCBI Taxonomy" id="2764329"/>
    <lineage>
        <taxon>Bacteria</taxon>
        <taxon>Bacillati</taxon>
        <taxon>Bacillota</taxon>
        <taxon>Clostridia</taxon>
        <taxon>Peptostreptococcales</taxon>
        <taxon>Peptostreptococcaceae</taxon>
        <taxon>Paeniclostridium</taxon>
    </lineage>
</organism>
<protein>
    <submittedName>
        <fullName evidence="3">Type II toxin-antitoxin system Phd/YefM family antitoxin</fullName>
    </submittedName>
</protein>
<reference evidence="3 4" key="1">
    <citation type="submission" date="2020-08" db="EMBL/GenBank/DDBJ databases">
        <authorList>
            <person name="Liu C."/>
            <person name="Sun Q."/>
        </authorList>
    </citation>
    <scope>NUCLEOTIDE SEQUENCE [LARGE SCALE GENOMIC DNA]</scope>
    <source>
        <strain evidence="3 4">NSJ-45</strain>
    </source>
</reference>
<name>A0ABR7K7N0_9FIRM</name>
<dbReference type="RefSeq" id="WP_187006998.1">
    <property type="nucleotide sequence ID" value="NZ_JACRWD010000017.1"/>
</dbReference>
<evidence type="ECO:0000256" key="1">
    <source>
        <dbReference type="ARBA" id="ARBA00009981"/>
    </source>
</evidence>
<accession>A0ABR7K7N0</accession>
<dbReference type="Proteomes" id="UP000611796">
    <property type="component" value="Unassembled WGS sequence"/>
</dbReference>
<dbReference type="SUPFAM" id="SSF143120">
    <property type="entry name" value="YefM-like"/>
    <property type="match status" value="1"/>
</dbReference>
<feature type="coiled-coil region" evidence="2">
    <location>
        <begin position="64"/>
        <end position="91"/>
    </location>
</feature>
<comment type="similarity">
    <text evidence="1">Belongs to the phD/YefM antitoxin family.</text>
</comment>
<evidence type="ECO:0000313" key="3">
    <source>
        <dbReference type="EMBL" id="MBC6005046.1"/>
    </source>
</evidence>
<dbReference type="EMBL" id="JACRWD010000017">
    <property type="protein sequence ID" value="MBC6005046.1"/>
    <property type="molecule type" value="Genomic_DNA"/>
</dbReference>
<gene>
    <name evidence="3" type="ORF">H8891_14775</name>
</gene>
<dbReference type="InterPro" id="IPR036165">
    <property type="entry name" value="YefM-like_sf"/>
</dbReference>
<keyword evidence="4" id="KW-1185">Reference proteome</keyword>
<sequence length="123" mass="13899">MNLVQKVQSPLFSGIKNLIVPISRLNKGEANKIIEEVKESGTKIVCKNNTPEVALVSLARYDSLVNSIEENQRLKETIKDLQALIRAEKALIDPTTKYISEEEFEKENNFSMISTDGIEVEFE</sequence>